<comment type="caution">
    <text evidence="1">The sequence shown here is derived from an EMBL/GenBank/DDBJ whole genome shotgun (WGS) entry which is preliminary data.</text>
</comment>
<organism evidence="1 2">
    <name type="scientific">Simiduia aestuariiviva</name>
    <dbReference type="NCBI Taxonomy" id="1510459"/>
    <lineage>
        <taxon>Bacteria</taxon>
        <taxon>Pseudomonadati</taxon>
        <taxon>Pseudomonadota</taxon>
        <taxon>Gammaproteobacteria</taxon>
        <taxon>Cellvibrionales</taxon>
        <taxon>Cellvibrionaceae</taxon>
        <taxon>Simiduia</taxon>
    </lineage>
</organism>
<gene>
    <name evidence="1" type="ORF">FHS30_000820</name>
</gene>
<dbReference type="EMBL" id="JACHXZ010000001">
    <property type="protein sequence ID" value="MBB3167644.1"/>
    <property type="molecule type" value="Genomic_DNA"/>
</dbReference>
<dbReference type="AlphaFoldDB" id="A0A839UHY3"/>
<evidence type="ECO:0000313" key="1">
    <source>
        <dbReference type="EMBL" id="MBB3167644.1"/>
    </source>
</evidence>
<protein>
    <submittedName>
        <fullName evidence="1">Uncharacterized protein</fullName>
    </submittedName>
</protein>
<evidence type="ECO:0000313" key="2">
    <source>
        <dbReference type="Proteomes" id="UP000559987"/>
    </source>
</evidence>
<reference evidence="1 2" key="1">
    <citation type="submission" date="2020-08" db="EMBL/GenBank/DDBJ databases">
        <title>Genomic Encyclopedia of Type Strains, Phase III (KMG-III): the genomes of soil and plant-associated and newly described type strains.</title>
        <authorList>
            <person name="Whitman W."/>
        </authorList>
    </citation>
    <scope>NUCLEOTIDE SEQUENCE [LARGE SCALE GENOMIC DNA]</scope>
    <source>
        <strain evidence="1 2">CECT 8571</strain>
    </source>
</reference>
<keyword evidence="2" id="KW-1185">Reference proteome</keyword>
<accession>A0A839UHY3</accession>
<name>A0A839UHY3_9GAMM</name>
<proteinExistence type="predicted"/>
<sequence>MELHPSSKDEASSEIKGAGSRMPRLYNFQGVCSLRRGEYSAENNPLVKAPHTQDDVLATEWDRPYSREKEKLARLLGC</sequence>
<dbReference type="Proteomes" id="UP000559987">
    <property type="component" value="Unassembled WGS sequence"/>
</dbReference>